<feature type="transmembrane region" description="Helical" evidence="10">
    <location>
        <begin position="34"/>
        <end position="55"/>
    </location>
</feature>
<dbReference type="PANTHER" id="PTHR24249">
    <property type="entry name" value="HISTAMINE RECEPTOR-RELATED G-PROTEIN COUPLED RECEPTOR"/>
    <property type="match status" value="1"/>
</dbReference>
<evidence type="ECO:0000259" key="11">
    <source>
        <dbReference type="PROSITE" id="PS50262"/>
    </source>
</evidence>
<feature type="transmembrane region" description="Helical" evidence="10">
    <location>
        <begin position="103"/>
        <end position="125"/>
    </location>
</feature>
<keyword evidence="6 10" id="KW-0472">Membrane</keyword>
<dbReference type="PROSITE" id="PS00237">
    <property type="entry name" value="G_PROTEIN_RECEP_F1_1"/>
    <property type="match status" value="1"/>
</dbReference>
<keyword evidence="4 10" id="KW-1133">Transmembrane helix</keyword>
<evidence type="ECO:0000256" key="10">
    <source>
        <dbReference type="SAM" id="Phobius"/>
    </source>
</evidence>
<dbReference type="GO" id="GO:0004930">
    <property type="term" value="F:G protein-coupled receptor activity"/>
    <property type="evidence" value="ECO:0007669"/>
    <property type="project" value="UniProtKB-KW"/>
</dbReference>
<evidence type="ECO:0000313" key="13">
    <source>
        <dbReference type="RefSeq" id="XP_022093152.1"/>
    </source>
</evidence>
<proteinExistence type="inferred from homology"/>
<evidence type="ECO:0000256" key="6">
    <source>
        <dbReference type="ARBA" id="ARBA00023136"/>
    </source>
</evidence>
<keyword evidence="5 9" id="KW-0297">G-protein coupled receptor</keyword>
<keyword evidence="2" id="KW-1003">Cell membrane</keyword>
<feature type="transmembrane region" description="Helical" evidence="10">
    <location>
        <begin position="286"/>
        <end position="310"/>
    </location>
</feature>
<keyword evidence="3 9" id="KW-0812">Transmembrane</keyword>
<sequence>MAFFNNSNMSSVIPVTNESGDFLNLDTWSVVFRASYIFLDFLATLTFNTLTILVTRSVDDFSESTKLLMITLALSDLGVSPVALLSFICEVKGHWPFPSWLQYFHYFCLHTLTSISAVILLCLNVDRFILVTRPFRHASLITKRRVGIMLSLTCVGFVLSGLVLCCINKVSFERSTVLSRLERYDAPTAIYISLVSYFIPLVVVIVCNVRLLMISFSQSRRLRLIGAAPATGPTTDHNQQRVSWMVAVRGKAVFVFSTITFAFAVSWLLYFIELFLILIHSVNYPVWLQFTSAWVAMSNSWWNFAIYGLMNRAFRDSVYKILAKNMQKVQQFFRHQP</sequence>
<gene>
    <name evidence="13" type="primary">LOC110980614</name>
</gene>
<dbReference type="PROSITE" id="PS50262">
    <property type="entry name" value="G_PROTEIN_RECEP_F1_2"/>
    <property type="match status" value="1"/>
</dbReference>
<name>A0A8B7YKJ9_ACAPL</name>
<dbReference type="OrthoDB" id="9975554at2759"/>
<evidence type="ECO:0000256" key="7">
    <source>
        <dbReference type="ARBA" id="ARBA00023170"/>
    </source>
</evidence>
<keyword evidence="8 9" id="KW-0807">Transducer</keyword>
<evidence type="ECO:0000256" key="4">
    <source>
        <dbReference type="ARBA" id="ARBA00022989"/>
    </source>
</evidence>
<dbReference type="Proteomes" id="UP000694845">
    <property type="component" value="Unplaced"/>
</dbReference>
<comment type="similarity">
    <text evidence="9">Belongs to the G-protein coupled receptor 1 family.</text>
</comment>
<keyword evidence="7 9" id="KW-0675">Receptor</keyword>
<feature type="transmembrane region" description="Helical" evidence="10">
    <location>
        <begin position="67"/>
        <end position="88"/>
    </location>
</feature>
<dbReference type="GeneID" id="110980614"/>
<dbReference type="OMA" id="SAWVAMS"/>
<dbReference type="Pfam" id="PF00001">
    <property type="entry name" value="7tm_1"/>
    <property type="match status" value="1"/>
</dbReference>
<dbReference type="Gene3D" id="1.20.1070.10">
    <property type="entry name" value="Rhodopsin 7-helix transmembrane proteins"/>
    <property type="match status" value="1"/>
</dbReference>
<evidence type="ECO:0000256" key="9">
    <source>
        <dbReference type="RuleBase" id="RU000688"/>
    </source>
</evidence>
<dbReference type="InterPro" id="IPR000276">
    <property type="entry name" value="GPCR_Rhodpsn"/>
</dbReference>
<evidence type="ECO:0000256" key="1">
    <source>
        <dbReference type="ARBA" id="ARBA00004651"/>
    </source>
</evidence>
<protein>
    <submittedName>
        <fullName evidence="13">D(1B) dopamine receptor-like</fullName>
    </submittedName>
</protein>
<keyword evidence="12" id="KW-1185">Reference proteome</keyword>
<feature type="transmembrane region" description="Helical" evidence="10">
    <location>
        <begin position="190"/>
        <end position="213"/>
    </location>
</feature>
<reference evidence="13" key="1">
    <citation type="submission" date="2025-08" db="UniProtKB">
        <authorList>
            <consortium name="RefSeq"/>
        </authorList>
    </citation>
    <scope>IDENTIFICATION</scope>
</reference>
<dbReference type="SUPFAM" id="SSF81321">
    <property type="entry name" value="Family A G protein-coupled receptor-like"/>
    <property type="match status" value="1"/>
</dbReference>
<evidence type="ECO:0000256" key="3">
    <source>
        <dbReference type="ARBA" id="ARBA00022692"/>
    </source>
</evidence>
<evidence type="ECO:0000313" key="12">
    <source>
        <dbReference type="Proteomes" id="UP000694845"/>
    </source>
</evidence>
<dbReference type="AlphaFoldDB" id="A0A8B7YKJ9"/>
<accession>A0A8B7YKJ9</accession>
<dbReference type="InterPro" id="IPR050569">
    <property type="entry name" value="TAAR"/>
</dbReference>
<dbReference type="RefSeq" id="XP_022093152.1">
    <property type="nucleotide sequence ID" value="XM_022237460.1"/>
</dbReference>
<dbReference type="PANTHER" id="PTHR24249:SF411">
    <property type="entry name" value="G-PROTEIN COUPLED RECEPTORS FAMILY 1 PROFILE DOMAIN-CONTAINING PROTEIN"/>
    <property type="match status" value="1"/>
</dbReference>
<evidence type="ECO:0000256" key="5">
    <source>
        <dbReference type="ARBA" id="ARBA00023040"/>
    </source>
</evidence>
<feature type="transmembrane region" description="Helical" evidence="10">
    <location>
        <begin position="253"/>
        <end position="280"/>
    </location>
</feature>
<dbReference type="PRINTS" id="PR00237">
    <property type="entry name" value="GPCRRHODOPSN"/>
</dbReference>
<evidence type="ECO:0000256" key="2">
    <source>
        <dbReference type="ARBA" id="ARBA00022475"/>
    </source>
</evidence>
<dbReference type="KEGG" id="aplc:110980614"/>
<dbReference type="GO" id="GO:0005886">
    <property type="term" value="C:plasma membrane"/>
    <property type="evidence" value="ECO:0007669"/>
    <property type="project" value="UniProtKB-SubCell"/>
</dbReference>
<feature type="domain" description="G-protein coupled receptors family 1 profile" evidence="11">
    <location>
        <begin position="47"/>
        <end position="307"/>
    </location>
</feature>
<dbReference type="InterPro" id="IPR017452">
    <property type="entry name" value="GPCR_Rhodpsn_7TM"/>
</dbReference>
<feature type="transmembrane region" description="Helical" evidence="10">
    <location>
        <begin position="146"/>
        <end position="170"/>
    </location>
</feature>
<dbReference type="CDD" id="cd00637">
    <property type="entry name" value="7tm_classA_rhodopsin-like"/>
    <property type="match status" value="1"/>
</dbReference>
<organism evidence="12 13">
    <name type="scientific">Acanthaster planci</name>
    <name type="common">Crown-of-thorns starfish</name>
    <dbReference type="NCBI Taxonomy" id="133434"/>
    <lineage>
        <taxon>Eukaryota</taxon>
        <taxon>Metazoa</taxon>
        <taxon>Echinodermata</taxon>
        <taxon>Eleutherozoa</taxon>
        <taxon>Asterozoa</taxon>
        <taxon>Asteroidea</taxon>
        <taxon>Valvatacea</taxon>
        <taxon>Valvatida</taxon>
        <taxon>Acanthasteridae</taxon>
        <taxon>Acanthaster</taxon>
    </lineage>
</organism>
<evidence type="ECO:0000256" key="8">
    <source>
        <dbReference type="ARBA" id="ARBA00023224"/>
    </source>
</evidence>
<comment type="subcellular location">
    <subcellularLocation>
        <location evidence="1">Cell membrane</location>
        <topology evidence="1">Multi-pass membrane protein</topology>
    </subcellularLocation>
</comment>